<sequence>MSDDHELSPEQERVRRLLAQARVEDPMPDDVAERLDRVLARLADEEGESPATVVDLAHRRRRKAATLLVAAAAVVALGVGVGNLVPGTVSSGDDAGSAAEAPEAEAAGDADSSLRNGVDGVAPGNQFSGPASDRPQRVRPNFFADDVARLRAQQLVSITDSNGNVESQADPPPQEAPLGTASGVFVCDAAPYGAGQLVAVRYAGVPAVLAYRPPAGDTQVVDLLECGTAAILRSVTLPVP</sequence>
<dbReference type="OrthoDB" id="3790815at2"/>
<evidence type="ECO:0000256" key="1">
    <source>
        <dbReference type="SAM" id="MobiDB-lite"/>
    </source>
</evidence>
<gene>
    <name evidence="3" type="ORF">SAMN05192576_2636</name>
</gene>
<dbReference type="AlphaFoldDB" id="A0A1H0DQ31"/>
<feature type="region of interest" description="Disordered" evidence="1">
    <location>
        <begin position="91"/>
        <end position="138"/>
    </location>
</feature>
<evidence type="ECO:0000313" key="4">
    <source>
        <dbReference type="Proteomes" id="UP000199004"/>
    </source>
</evidence>
<organism evidence="3 4">
    <name type="scientific">Nocardioides szechwanensis</name>
    <dbReference type="NCBI Taxonomy" id="1005944"/>
    <lineage>
        <taxon>Bacteria</taxon>
        <taxon>Bacillati</taxon>
        <taxon>Actinomycetota</taxon>
        <taxon>Actinomycetes</taxon>
        <taxon>Propionibacteriales</taxon>
        <taxon>Nocardioidaceae</taxon>
        <taxon>Nocardioides</taxon>
    </lineage>
</organism>
<name>A0A1H0DQ31_9ACTN</name>
<dbReference type="EMBL" id="FNIC01000004">
    <property type="protein sequence ID" value="SDN72290.1"/>
    <property type="molecule type" value="Genomic_DNA"/>
</dbReference>
<evidence type="ECO:0000313" key="3">
    <source>
        <dbReference type="EMBL" id="SDN72290.1"/>
    </source>
</evidence>
<reference evidence="3 4" key="1">
    <citation type="submission" date="2016-10" db="EMBL/GenBank/DDBJ databases">
        <authorList>
            <person name="de Groot N.N."/>
        </authorList>
    </citation>
    <scope>NUCLEOTIDE SEQUENCE [LARGE SCALE GENOMIC DNA]</scope>
    <source>
        <strain evidence="3 4">CGMCC 1.11147</strain>
    </source>
</reference>
<keyword evidence="2" id="KW-0472">Membrane</keyword>
<dbReference type="Proteomes" id="UP000199004">
    <property type="component" value="Unassembled WGS sequence"/>
</dbReference>
<dbReference type="STRING" id="1005944.SAMN05192576_2636"/>
<evidence type="ECO:0000256" key="2">
    <source>
        <dbReference type="SAM" id="Phobius"/>
    </source>
</evidence>
<feature type="compositionally biased region" description="Low complexity" evidence="1">
    <location>
        <begin position="91"/>
        <end position="101"/>
    </location>
</feature>
<protein>
    <submittedName>
        <fullName evidence="3">Uncharacterized protein</fullName>
    </submittedName>
</protein>
<proteinExistence type="predicted"/>
<dbReference type="RefSeq" id="WP_091025270.1">
    <property type="nucleotide sequence ID" value="NZ_BKAE01000013.1"/>
</dbReference>
<keyword evidence="4" id="KW-1185">Reference proteome</keyword>
<keyword evidence="2" id="KW-0812">Transmembrane</keyword>
<feature type="transmembrane region" description="Helical" evidence="2">
    <location>
        <begin position="65"/>
        <end position="85"/>
    </location>
</feature>
<accession>A0A1H0DQ31</accession>
<keyword evidence="2" id="KW-1133">Transmembrane helix</keyword>